<keyword evidence="1" id="KW-0614">Plasmid</keyword>
<protein>
    <submittedName>
        <fullName evidence="1">Uncharacterized protein</fullName>
    </submittedName>
</protein>
<gene>
    <name evidence="1" type="ORF">AM571_PA00380</name>
</gene>
<reference evidence="1 2" key="1">
    <citation type="submission" date="2016-09" db="EMBL/GenBank/DDBJ databases">
        <title>The complete genome sequences of Rhizobium gallicum, symbiovars gallicum and phaseoli, symbionts associated to common bean (Phaseolus vulgaris).</title>
        <authorList>
            <person name="Bustos P."/>
            <person name="Santamaria R.I."/>
            <person name="Perez-Carrascal O.M."/>
            <person name="Juarez S."/>
            <person name="Lozano L."/>
            <person name="Martinez-Flores I."/>
            <person name="Martinez-Romero E."/>
            <person name="Cevallos M."/>
            <person name="Romero D."/>
            <person name="Davila G."/>
            <person name="Gonzalez V."/>
        </authorList>
    </citation>
    <scope>NUCLEOTIDE SEQUENCE [LARGE SCALE GENOMIC DNA]</scope>
    <source>
        <strain evidence="1 2">8C-3</strain>
        <plasmid evidence="2">Plasmid prsp8c3a</plasmid>
    </source>
</reference>
<dbReference type="AlphaFoldDB" id="A0A1L5PAQ0"/>
<evidence type="ECO:0000313" key="2">
    <source>
        <dbReference type="Proteomes" id="UP000185109"/>
    </source>
</evidence>
<accession>A0A1L5PAQ0</accession>
<sequence length="66" mass="7278">MLVGAGEVRRVEQIGGLKSIPAVGMQLIRYRHGEFGLTGRRVLLLVLKMMTMTSVGAMTLRQRCSC</sequence>
<evidence type="ECO:0000313" key="1">
    <source>
        <dbReference type="EMBL" id="APO77258.1"/>
    </source>
</evidence>
<dbReference type="Proteomes" id="UP000185109">
    <property type="component" value="Plasmid pRsp8C3a"/>
</dbReference>
<proteinExistence type="predicted"/>
<name>A0A1L5PAQ0_RHIET</name>
<dbReference type="EMBL" id="CP017242">
    <property type="protein sequence ID" value="APO77258.1"/>
    <property type="molecule type" value="Genomic_DNA"/>
</dbReference>
<geneLocation type="plasmid" evidence="2">
    <name>prsp8c3a</name>
</geneLocation>
<organism evidence="1 2">
    <name type="scientific">Rhizobium etli 8C-3</name>
    <dbReference type="NCBI Taxonomy" id="538025"/>
    <lineage>
        <taxon>Bacteria</taxon>
        <taxon>Pseudomonadati</taxon>
        <taxon>Pseudomonadota</taxon>
        <taxon>Alphaproteobacteria</taxon>
        <taxon>Hyphomicrobiales</taxon>
        <taxon>Rhizobiaceae</taxon>
        <taxon>Rhizobium/Agrobacterium group</taxon>
        <taxon>Rhizobium</taxon>
    </lineage>
</organism>